<reference evidence="1" key="1">
    <citation type="submission" date="2021-06" db="EMBL/GenBank/DDBJ databases">
        <authorList>
            <person name="Kallberg Y."/>
            <person name="Tangrot J."/>
            <person name="Rosling A."/>
        </authorList>
    </citation>
    <scope>NUCLEOTIDE SEQUENCE</scope>
    <source>
        <strain evidence="1">28 12/20/2015</strain>
    </source>
</reference>
<name>A0ACA9QM50_9GLOM</name>
<feature type="non-terminal residue" evidence="1">
    <location>
        <position position="243"/>
    </location>
</feature>
<comment type="caution">
    <text evidence="1">The sequence shown here is derived from an EMBL/GenBank/DDBJ whole genome shotgun (WGS) entry which is preliminary data.</text>
</comment>
<keyword evidence="2" id="KW-1185">Reference proteome</keyword>
<evidence type="ECO:0000313" key="1">
    <source>
        <dbReference type="EMBL" id="CAG8758808.1"/>
    </source>
</evidence>
<evidence type="ECO:0000313" key="2">
    <source>
        <dbReference type="Proteomes" id="UP000789366"/>
    </source>
</evidence>
<dbReference type="EMBL" id="CAJVPW010047102">
    <property type="protein sequence ID" value="CAG8758808.1"/>
    <property type="molecule type" value="Genomic_DNA"/>
</dbReference>
<proteinExistence type="predicted"/>
<dbReference type="Proteomes" id="UP000789366">
    <property type="component" value="Unassembled WGS sequence"/>
</dbReference>
<accession>A0ACA9QM50</accession>
<sequence>KSLILLPSNTPFFVLNSDIICEYPFEQLRDFHAAHGDEGTIVVTKVEEPSKYGVIVNHPSSSRVQRFVEKPVEFVSNKINAGIYILNPSILDRIELKPTSIEKEVFPYVAADSQLHSFDLEGFWMDVGQPKDFLTGNVLVDPTAKIGKGCRIGPYVTIGPNVIIGDGVRLQKCVVLEGSRIRDFAWVMNSIIGWHSNIGRWARLEGVSVLGDDVSINDEVYVNGGRILPHKCITSNVTEPQII</sequence>
<gene>
    <name evidence="1" type="ORF">SPELUC_LOCUS14995</name>
</gene>
<feature type="non-terminal residue" evidence="1">
    <location>
        <position position="1"/>
    </location>
</feature>
<organism evidence="1 2">
    <name type="scientific">Cetraspora pellucida</name>
    <dbReference type="NCBI Taxonomy" id="1433469"/>
    <lineage>
        <taxon>Eukaryota</taxon>
        <taxon>Fungi</taxon>
        <taxon>Fungi incertae sedis</taxon>
        <taxon>Mucoromycota</taxon>
        <taxon>Glomeromycotina</taxon>
        <taxon>Glomeromycetes</taxon>
        <taxon>Diversisporales</taxon>
        <taxon>Gigasporaceae</taxon>
        <taxon>Cetraspora</taxon>
    </lineage>
</organism>
<protein>
    <submittedName>
        <fullName evidence="1">18266_t:CDS:1</fullName>
    </submittedName>
</protein>